<dbReference type="AlphaFoldDB" id="A0A3M6UFN5"/>
<evidence type="ECO:0000313" key="1">
    <source>
        <dbReference type="EMBL" id="RMX52379.1"/>
    </source>
</evidence>
<reference evidence="1 2" key="1">
    <citation type="journal article" date="2018" name="Sci. Rep.">
        <title>Comparative analysis of the Pocillopora damicornis genome highlights role of immune system in coral evolution.</title>
        <authorList>
            <person name="Cunning R."/>
            <person name="Bay R.A."/>
            <person name="Gillette P."/>
            <person name="Baker A.C."/>
            <person name="Traylor-Knowles N."/>
        </authorList>
    </citation>
    <scope>NUCLEOTIDE SEQUENCE [LARGE SCALE GENOMIC DNA]</scope>
    <source>
        <strain evidence="1">RSMAS</strain>
        <tissue evidence="1">Whole animal</tissue>
    </source>
</reference>
<name>A0A3M6UFN5_POCDA</name>
<protein>
    <submittedName>
        <fullName evidence="1">Uncharacterized protein</fullName>
    </submittedName>
</protein>
<comment type="caution">
    <text evidence="1">The sequence shown here is derived from an EMBL/GenBank/DDBJ whole genome shotgun (WGS) entry which is preliminary data.</text>
</comment>
<accession>A0A3M6UFN5</accession>
<sequence>MTAVLISSVANSVISVSNALMGLVVLMMTSAVAKKFANLASVQMNQSIQGWPTLHAIMTASASQAFSAQCVCLKVESAKMLEQRDSHAAEGFFQEIHPDVLRVWSAEGLGKFDFGCIESYLL</sequence>
<gene>
    <name evidence="1" type="ORF">pdam_00014401</name>
</gene>
<keyword evidence="2" id="KW-1185">Reference proteome</keyword>
<proteinExistence type="predicted"/>
<evidence type="ECO:0000313" key="2">
    <source>
        <dbReference type="Proteomes" id="UP000275408"/>
    </source>
</evidence>
<organism evidence="1 2">
    <name type="scientific">Pocillopora damicornis</name>
    <name type="common">Cauliflower coral</name>
    <name type="synonym">Millepora damicornis</name>
    <dbReference type="NCBI Taxonomy" id="46731"/>
    <lineage>
        <taxon>Eukaryota</taxon>
        <taxon>Metazoa</taxon>
        <taxon>Cnidaria</taxon>
        <taxon>Anthozoa</taxon>
        <taxon>Hexacorallia</taxon>
        <taxon>Scleractinia</taxon>
        <taxon>Astrocoeniina</taxon>
        <taxon>Pocilloporidae</taxon>
        <taxon>Pocillopora</taxon>
    </lineage>
</organism>
<dbReference type="Proteomes" id="UP000275408">
    <property type="component" value="Unassembled WGS sequence"/>
</dbReference>
<dbReference type="EMBL" id="RCHS01001653">
    <property type="protein sequence ID" value="RMX52379.1"/>
    <property type="molecule type" value="Genomic_DNA"/>
</dbReference>